<evidence type="ECO:0000313" key="3">
    <source>
        <dbReference type="Proteomes" id="UP000829196"/>
    </source>
</evidence>
<feature type="region of interest" description="Disordered" evidence="1">
    <location>
        <begin position="56"/>
        <end position="76"/>
    </location>
</feature>
<name>A0A8T3A4N6_DENNO</name>
<comment type="caution">
    <text evidence="2">The sequence shown here is derived from an EMBL/GenBank/DDBJ whole genome shotgun (WGS) entry which is preliminary data.</text>
</comment>
<gene>
    <name evidence="2" type="ORF">KFK09_029240</name>
</gene>
<organism evidence="2 3">
    <name type="scientific">Dendrobium nobile</name>
    <name type="common">Orchid</name>
    <dbReference type="NCBI Taxonomy" id="94219"/>
    <lineage>
        <taxon>Eukaryota</taxon>
        <taxon>Viridiplantae</taxon>
        <taxon>Streptophyta</taxon>
        <taxon>Embryophyta</taxon>
        <taxon>Tracheophyta</taxon>
        <taxon>Spermatophyta</taxon>
        <taxon>Magnoliopsida</taxon>
        <taxon>Liliopsida</taxon>
        <taxon>Asparagales</taxon>
        <taxon>Orchidaceae</taxon>
        <taxon>Epidendroideae</taxon>
        <taxon>Malaxideae</taxon>
        <taxon>Dendrobiinae</taxon>
        <taxon>Dendrobium</taxon>
    </lineage>
</organism>
<evidence type="ECO:0000256" key="1">
    <source>
        <dbReference type="SAM" id="MobiDB-lite"/>
    </source>
</evidence>
<dbReference type="AlphaFoldDB" id="A0A8T3A4N6"/>
<dbReference type="EMBL" id="JAGYWB010000019">
    <property type="protein sequence ID" value="KAI0489398.1"/>
    <property type="molecule type" value="Genomic_DNA"/>
</dbReference>
<sequence>MAGSPLLGFPATLQAYVAGQHQISRSGSFVAPRMSPIARPLAAPRTAEAFPLAWRSQKVEGRKGARNSSTCHSPVT</sequence>
<protein>
    <submittedName>
        <fullName evidence="2">Uncharacterized protein</fullName>
    </submittedName>
</protein>
<dbReference type="Proteomes" id="UP000829196">
    <property type="component" value="Unassembled WGS sequence"/>
</dbReference>
<proteinExistence type="predicted"/>
<reference evidence="2" key="1">
    <citation type="journal article" date="2022" name="Front. Genet.">
        <title>Chromosome-Scale Assembly of the Dendrobium nobile Genome Provides Insights Into the Molecular Mechanism of the Biosynthesis of the Medicinal Active Ingredient of Dendrobium.</title>
        <authorList>
            <person name="Xu Q."/>
            <person name="Niu S.-C."/>
            <person name="Li K.-L."/>
            <person name="Zheng P.-J."/>
            <person name="Zhang X.-J."/>
            <person name="Jia Y."/>
            <person name="Liu Y."/>
            <person name="Niu Y.-X."/>
            <person name="Yu L.-H."/>
            <person name="Chen D.-F."/>
            <person name="Zhang G.-Q."/>
        </authorList>
    </citation>
    <scope>NUCLEOTIDE SEQUENCE</scope>
    <source>
        <tissue evidence="2">Leaf</tissue>
    </source>
</reference>
<evidence type="ECO:0000313" key="2">
    <source>
        <dbReference type="EMBL" id="KAI0489398.1"/>
    </source>
</evidence>
<keyword evidence="3" id="KW-1185">Reference proteome</keyword>
<accession>A0A8T3A4N6</accession>
<feature type="compositionally biased region" description="Polar residues" evidence="1">
    <location>
        <begin position="66"/>
        <end position="76"/>
    </location>
</feature>